<sequence>MRPLCSLVPRATISWSFCRWDLKMPSFCLSTTSFSFLTTLAVSGFL</sequence>
<reference evidence="1" key="1">
    <citation type="submission" date="2014-09" db="EMBL/GenBank/DDBJ databases">
        <authorList>
            <person name="Magalhaes I.L.F."/>
            <person name="Oliveira U."/>
            <person name="Santos F.R."/>
            <person name="Vidigal T.H.D.A."/>
            <person name="Brescovit A.D."/>
            <person name="Santos A.J."/>
        </authorList>
    </citation>
    <scope>NUCLEOTIDE SEQUENCE</scope>
    <source>
        <tissue evidence="1">Shoot tissue taken approximately 20 cm above the soil surface</tissue>
    </source>
</reference>
<proteinExistence type="predicted"/>
<accession>A0A0A9BJN6</accession>
<evidence type="ECO:0000313" key="1">
    <source>
        <dbReference type="EMBL" id="JAD63571.1"/>
    </source>
</evidence>
<organism evidence="1">
    <name type="scientific">Arundo donax</name>
    <name type="common">Giant reed</name>
    <name type="synonym">Donax arundinaceus</name>
    <dbReference type="NCBI Taxonomy" id="35708"/>
    <lineage>
        <taxon>Eukaryota</taxon>
        <taxon>Viridiplantae</taxon>
        <taxon>Streptophyta</taxon>
        <taxon>Embryophyta</taxon>
        <taxon>Tracheophyta</taxon>
        <taxon>Spermatophyta</taxon>
        <taxon>Magnoliopsida</taxon>
        <taxon>Liliopsida</taxon>
        <taxon>Poales</taxon>
        <taxon>Poaceae</taxon>
        <taxon>PACMAD clade</taxon>
        <taxon>Arundinoideae</taxon>
        <taxon>Arundineae</taxon>
        <taxon>Arundo</taxon>
    </lineage>
</organism>
<dbReference type="EMBL" id="GBRH01234324">
    <property type="protein sequence ID" value="JAD63571.1"/>
    <property type="molecule type" value="Transcribed_RNA"/>
</dbReference>
<name>A0A0A9BJN6_ARUDO</name>
<reference evidence="1" key="2">
    <citation type="journal article" date="2015" name="Data Brief">
        <title>Shoot transcriptome of the giant reed, Arundo donax.</title>
        <authorList>
            <person name="Barrero R.A."/>
            <person name="Guerrero F.D."/>
            <person name="Moolhuijzen P."/>
            <person name="Goolsby J.A."/>
            <person name="Tidwell J."/>
            <person name="Bellgard S.E."/>
            <person name="Bellgard M.I."/>
        </authorList>
    </citation>
    <scope>NUCLEOTIDE SEQUENCE</scope>
    <source>
        <tissue evidence="1">Shoot tissue taken approximately 20 cm above the soil surface</tissue>
    </source>
</reference>
<protein>
    <submittedName>
        <fullName evidence="1">Uncharacterized protein</fullName>
    </submittedName>
</protein>
<dbReference type="AlphaFoldDB" id="A0A0A9BJN6"/>